<name>A0A2M9BV89_9MICO</name>
<proteinExistence type="inferred from homology"/>
<evidence type="ECO:0000313" key="2">
    <source>
        <dbReference type="EMBL" id="PJJ61862.1"/>
    </source>
</evidence>
<dbReference type="EMBL" id="PGFB01000003">
    <property type="protein sequence ID" value="PJJ61862.1"/>
    <property type="molecule type" value="Genomic_DNA"/>
</dbReference>
<dbReference type="Proteomes" id="UP000230161">
    <property type="component" value="Unassembled WGS sequence"/>
</dbReference>
<dbReference type="PROSITE" id="PS50895">
    <property type="entry name" value="SURF1"/>
    <property type="match status" value="1"/>
</dbReference>
<keyword evidence="1" id="KW-1133">Transmembrane helix</keyword>
<gene>
    <name evidence="2" type="ORF">CLV54_1649</name>
</gene>
<keyword evidence="1" id="KW-0812">Transmembrane</keyword>
<dbReference type="Pfam" id="PF02104">
    <property type="entry name" value="SURF1"/>
    <property type="match status" value="1"/>
</dbReference>
<keyword evidence="1" id="KW-1003">Cell membrane</keyword>
<protein>
    <recommendedName>
        <fullName evidence="1">SURF1-like protein</fullName>
    </recommendedName>
</protein>
<reference evidence="2 3" key="1">
    <citation type="submission" date="2017-11" db="EMBL/GenBank/DDBJ databases">
        <title>Genomic Encyclopedia of Archaeal and Bacterial Type Strains, Phase II (KMG-II): From Individual Species to Whole Genera.</title>
        <authorList>
            <person name="Goeker M."/>
        </authorList>
    </citation>
    <scope>NUCLEOTIDE SEQUENCE [LARGE SCALE GENOMIC DNA]</scope>
    <source>
        <strain evidence="2 3">DSM 25625</strain>
    </source>
</reference>
<dbReference type="AlphaFoldDB" id="A0A2M9BV89"/>
<feature type="transmembrane region" description="Helical" evidence="1">
    <location>
        <begin position="236"/>
        <end position="257"/>
    </location>
</feature>
<comment type="subcellular location">
    <subcellularLocation>
        <location evidence="1">Cell membrane</location>
        <topology evidence="1">Multi-pass membrane protein</topology>
    </subcellularLocation>
</comment>
<keyword evidence="1" id="KW-0472">Membrane</keyword>
<feature type="transmembrane region" description="Helical" evidence="1">
    <location>
        <begin position="30"/>
        <end position="50"/>
    </location>
</feature>
<evidence type="ECO:0000256" key="1">
    <source>
        <dbReference type="RuleBase" id="RU363076"/>
    </source>
</evidence>
<dbReference type="RefSeq" id="WP_100344490.1">
    <property type="nucleotide sequence ID" value="NZ_PGFB01000003.1"/>
</dbReference>
<organism evidence="2 3">
    <name type="scientific">Compostimonas suwonensis</name>
    <dbReference type="NCBI Taxonomy" id="1048394"/>
    <lineage>
        <taxon>Bacteria</taxon>
        <taxon>Bacillati</taxon>
        <taxon>Actinomycetota</taxon>
        <taxon>Actinomycetes</taxon>
        <taxon>Micrococcales</taxon>
        <taxon>Microbacteriaceae</taxon>
        <taxon>Compostimonas</taxon>
    </lineage>
</organism>
<sequence length="284" mass="31006">MTWRNEGENPITDQLGQTPTLFRFMLRPRWIGLLLLTLLVAGIFAALSQWQLSRAIESGQEVVRTTEQVVPLESIAQPNGPIQTIATGQMVSVEGTLVASDVDVVANRINGGVSGYWVVGHVDTMTDADAAGPALAVAYGWTADRNAADAVARQLEASAGPQELVGRFLPSDSPEVPGDGVDPHEMTTMSVADLLNRWSNADDRDVYTGYVVSRDAAAGLEVIDSPAPDEEVTLNWLNIFYAVEWVVFAGFAFFLWYRLAKDGWEREQDERLQAEMAAHGVDVK</sequence>
<comment type="caution">
    <text evidence="2">The sequence shown here is derived from an EMBL/GenBank/DDBJ whole genome shotgun (WGS) entry which is preliminary data.</text>
</comment>
<comment type="similarity">
    <text evidence="1">Belongs to the SURF1 family.</text>
</comment>
<accession>A0A2M9BV89</accession>
<dbReference type="GO" id="GO:0005886">
    <property type="term" value="C:plasma membrane"/>
    <property type="evidence" value="ECO:0007669"/>
    <property type="project" value="UniProtKB-SubCell"/>
</dbReference>
<dbReference type="OrthoDB" id="3266379at2"/>
<dbReference type="InterPro" id="IPR002994">
    <property type="entry name" value="Surf1/Shy1"/>
</dbReference>
<keyword evidence="3" id="KW-1185">Reference proteome</keyword>
<evidence type="ECO:0000313" key="3">
    <source>
        <dbReference type="Proteomes" id="UP000230161"/>
    </source>
</evidence>